<comment type="caution">
    <text evidence="2">The sequence shown here is derived from an EMBL/GenBank/DDBJ whole genome shotgun (WGS) entry which is preliminary data.</text>
</comment>
<reference evidence="2" key="1">
    <citation type="submission" date="2018-08" db="EMBL/GenBank/DDBJ databases">
        <title>Identification of Burkholderia cepacia strains that express a Burkholderia pseudomallei-like capsular polysaccharide.</title>
        <authorList>
            <person name="Burtnick M.N."/>
            <person name="Vongsouvath M."/>
            <person name="Newton P."/>
            <person name="Wuthiekanun V."/>
            <person name="Limmathurotsakul D."/>
            <person name="Brett P.J."/>
            <person name="Chantratita N."/>
            <person name="Dance D.A."/>
        </authorList>
    </citation>
    <scope>NUCLEOTIDE SEQUENCE</scope>
    <source>
        <strain evidence="2">SBXCC001</strain>
    </source>
</reference>
<accession>A0AAW9D266</accession>
<organism evidence="2 3">
    <name type="scientific">Burkholderia thailandensis</name>
    <dbReference type="NCBI Taxonomy" id="57975"/>
    <lineage>
        <taxon>Bacteria</taxon>
        <taxon>Pseudomonadati</taxon>
        <taxon>Pseudomonadota</taxon>
        <taxon>Betaproteobacteria</taxon>
        <taxon>Burkholderiales</taxon>
        <taxon>Burkholderiaceae</taxon>
        <taxon>Burkholderia</taxon>
        <taxon>pseudomallei group</taxon>
    </lineage>
</organism>
<feature type="compositionally biased region" description="Polar residues" evidence="1">
    <location>
        <begin position="31"/>
        <end position="43"/>
    </location>
</feature>
<proteinExistence type="predicted"/>
<evidence type="ECO:0000313" key="2">
    <source>
        <dbReference type="EMBL" id="MDW9255628.1"/>
    </source>
</evidence>
<name>A0AAW9D266_BURTH</name>
<protein>
    <submittedName>
        <fullName evidence="2">Uncharacterized protein</fullName>
    </submittedName>
</protein>
<sequence length="43" mass="4442">MHRTAAGELPAACGMPNLTTQGDAPAPAKNASRTAPRNRITQP</sequence>
<dbReference type="AlphaFoldDB" id="A0AAW9D266"/>
<evidence type="ECO:0000256" key="1">
    <source>
        <dbReference type="SAM" id="MobiDB-lite"/>
    </source>
</evidence>
<evidence type="ECO:0000313" key="3">
    <source>
        <dbReference type="Proteomes" id="UP001272137"/>
    </source>
</evidence>
<dbReference type="Proteomes" id="UP001272137">
    <property type="component" value="Unassembled WGS sequence"/>
</dbReference>
<feature type="region of interest" description="Disordered" evidence="1">
    <location>
        <begin position="1"/>
        <end position="43"/>
    </location>
</feature>
<dbReference type="EMBL" id="QXCT01000002">
    <property type="protein sequence ID" value="MDW9255628.1"/>
    <property type="molecule type" value="Genomic_DNA"/>
</dbReference>
<gene>
    <name evidence="2" type="ORF">C7S16_3762</name>
</gene>